<gene>
    <name evidence="1" type="ORF">MG293_001802</name>
</gene>
<evidence type="ECO:0000313" key="1">
    <source>
        <dbReference type="EMBL" id="KAI4549472.1"/>
    </source>
</evidence>
<comment type="caution">
    <text evidence="1">The sequence shown here is derived from an EMBL/GenBank/DDBJ whole genome shotgun (WGS) entry which is preliminary data.</text>
</comment>
<evidence type="ECO:0000313" key="2">
    <source>
        <dbReference type="Proteomes" id="UP001214576"/>
    </source>
</evidence>
<keyword evidence="2" id="KW-1185">Reference proteome</keyword>
<name>A0AAD4UQQ3_OVIAM</name>
<reference evidence="1" key="1">
    <citation type="submission" date="2022-03" db="EMBL/GenBank/DDBJ databases">
        <title>Genomic analyses of argali, domestic sheep and their hybrids provide insights into chromosomal evolution, heterosis and genetic basis of agronomic traits.</title>
        <authorList>
            <person name="Li M."/>
        </authorList>
    </citation>
    <scope>NUCLEOTIDE SEQUENCE</scope>
    <source>
        <strain evidence="1">CAU-MHL-2022a</strain>
        <tissue evidence="1">Skin</tissue>
    </source>
</reference>
<protein>
    <submittedName>
        <fullName evidence="1">Uncharacterized protein</fullName>
    </submittedName>
</protein>
<accession>A0AAD4UQQ3</accession>
<sequence>MLAVPAVALSAQRQHFNNLQKSLIDVVMLILSLFSNEETEDHGSAPCTSPTTNRKYLEEALLMKRLMLQSSASENQTTFNLGPLNEAMALVSNPQGYPEKALSGTEQLYMVLGNEALRRRDADAGSWKVQGSGDLDGHG</sequence>
<organism evidence="1 2">
    <name type="scientific">Ovis ammon polii</name>
    <dbReference type="NCBI Taxonomy" id="230172"/>
    <lineage>
        <taxon>Eukaryota</taxon>
        <taxon>Metazoa</taxon>
        <taxon>Chordata</taxon>
        <taxon>Craniata</taxon>
        <taxon>Vertebrata</taxon>
        <taxon>Euteleostomi</taxon>
        <taxon>Mammalia</taxon>
        <taxon>Eutheria</taxon>
        <taxon>Laurasiatheria</taxon>
        <taxon>Artiodactyla</taxon>
        <taxon>Ruminantia</taxon>
        <taxon>Pecora</taxon>
        <taxon>Bovidae</taxon>
        <taxon>Caprinae</taxon>
        <taxon>Ovis</taxon>
    </lineage>
</organism>
<dbReference type="Proteomes" id="UP001214576">
    <property type="component" value="Unassembled WGS sequence"/>
</dbReference>
<proteinExistence type="predicted"/>
<dbReference type="AlphaFoldDB" id="A0AAD4UQQ3"/>
<dbReference type="EMBL" id="JAKZEL010000001">
    <property type="protein sequence ID" value="KAI4549472.1"/>
    <property type="molecule type" value="Genomic_DNA"/>
</dbReference>